<feature type="region of interest" description="Disordered" evidence="1">
    <location>
        <begin position="109"/>
        <end position="133"/>
    </location>
</feature>
<reference evidence="3 4" key="1">
    <citation type="submission" date="2023-01" db="EMBL/GenBank/DDBJ databases">
        <title>Analysis of 21 Apiospora genomes using comparative genomics revels a genus with tremendous synthesis potential of carbohydrate active enzymes and secondary metabolites.</title>
        <authorList>
            <person name="Sorensen T."/>
        </authorList>
    </citation>
    <scope>NUCLEOTIDE SEQUENCE [LARGE SCALE GENOMIC DNA]</scope>
    <source>
        <strain evidence="3 4">CBS 114990</strain>
    </source>
</reference>
<feature type="domain" description="Clr5" evidence="2">
    <location>
        <begin position="10"/>
        <end position="63"/>
    </location>
</feature>
<dbReference type="Pfam" id="PF14420">
    <property type="entry name" value="Clr5"/>
    <property type="match status" value="1"/>
</dbReference>
<sequence length="518" mass="59250">MSALPRSGPSAYEWAEYREVISRLYWDEDQTLKQVMDYMRTRHNFLATQRMYKLRLKSWGLVKNLKADEADRLLDNVYRGAAVAAVPTIRGRVVGSKHFKGRLNRAAKAAKSFAQPPPSPTDSDPDPSSPGLVVARRSASPIADKIDDPPVYGVPETCLKLVWQFSQMQFSNGQWDLSGKVYDFRSDKACMCWVDTNMAVEKLLDDRHSPSNWRLLRENFDQLDVTLIKPDISMVWATYHSVLKLSRIGIDLGRAFLRWMSGLAQIRLGRSHPLTLLLDTLQKMEVHEIRSAADIMLVAQFNVVCQNHRLGNLHQAVKRLDGIRQMFEQRALIDEMRDHQEDTDDVGWASWASISLCNVLVYEDRRDEARAVLTTLGQWLETFPVPEIATKPPPDPKGTRLRLLAWLQTHIRSTQSSSGTSRSLAEGDDLYSHRLMLALVKLEQNMNESGPNSVIYRIFEDDIEMMLSNDLQALKISDRDYEDNNQISIIQGEYISLVYSKNNLGEEKIFLRGILRRL</sequence>
<proteinExistence type="predicted"/>
<comment type="caution">
    <text evidence="3">The sequence shown here is derived from an EMBL/GenBank/DDBJ whole genome shotgun (WGS) entry which is preliminary data.</text>
</comment>
<accession>A0ABR1VTP1</accession>
<evidence type="ECO:0000313" key="3">
    <source>
        <dbReference type="EMBL" id="KAK8074619.1"/>
    </source>
</evidence>
<dbReference type="GeneID" id="92046657"/>
<dbReference type="PANTHER" id="PTHR38788">
    <property type="entry name" value="CLR5 DOMAIN-CONTAINING PROTEIN"/>
    <property type="match status" value="1"/>
</dbReference>
<dbReference type="InterPro" id="IPR025676">
    <property type="entry name" value="Clr5_dom"/>
</dbReference>
<name>A0ABR1VTP1_9PEZI</name>
<dbReference type="PANTHER" id="PTHR38788:SF3">
    <property type="entry name" value="CLR5 DOMAIN-CONTAINING PROTEIN"/>
    <property type="match status" value="1"/>
</dbReference>
<dbReference type="RefSeq" id="XP_066665559.1">
    <property type="nucleotide sequence ID" value="XM_066813597.1"/>
</dbReference>
<evidence type="ECO:0000259" key="2">
    <source>
        <dbReference type="Pfam" id="PF14420"/>
    </source>
</evidence>
<evidence type="ECO:0000313" key="4">
    <source>
        <dbReference type="Proteomes" id="UP001433268"/>
    </source>
</evidence>
<organism evidence="3 4">
    <name type="scientific">Apiospora hydei</name>
    <dbReference type="NCBI Taxonomy" id="1337664"/>
    <lineage>
        <taxon>Eukaryota</taxon>
        <taxon>Fungi</taxon>
        <taxon>Dikarya</taxon>
        <taxon>Ascomycota</taxon>
        <taxon>Pezizomycotina</taxon>
        <taxon>Sordariomycetes</taxon>
        <taxon>Xylariomycetidae</taxon>
        <taxon>Amphisphaeriales</taxon>
        <taxon>Apiosporaceae</taxon>
        <taxon>Apiospora</taxon>
    </lineage>
</organism>
<protein>
    <recommendedName>
        <fullName evidence="2">Clr5 domain-containing protein</fullName>
    </recommendedName>
</protein>
<dbReference type="EMBL" id="JAQQWN010000007">
    <property type="protein sequence ID" value="KAK8074619.1"/>
    <property type="molecule type" value="Genomic_DNA"/>
</dbReference>
<dbReference type="Proteomes" id="UP001433268">
    <property type="component" value="Unassembled WGS sequence"/>
</dbReference>
<keyword evidence="4" id="KW-1185">Reference proteome</keyword>
<evidence type="ECO:0000256" key="1">
    <source>
        <dbReference type="SAM" id="MobiDB-lite"/>
    </source>
</evidence>
<gene>
    <name evidence="3" type="ORF">PG997_009282</name>
</gene>